<dbReference type="OrthoDB" id="2986332at2759"/>
<evidence type="ECO:0000313" key="3">
    <source>
        <dbReference type="Proteomes" id="UP000070501"/>
    </source>
</evidence>
<organism evidence="2 3">
    <name type="scientific">Microdochium bolleyi</name>
    <dbReference type="NCBI Taxonomy" id="196109"/>
    <lineage>
        <taxon>Eukaryota</taxon>
        <taxon>Fungi</taxon>
        <taxon>Dikarya</taxon>
        <taxon>Ascomycota</taxon>
        <taxon>Pezizomycotina</taxon>
        <taxon>Sordariomycetes</taxon>
        <taxon>Xylariomycetidae</taxon>
        <taxon>Xylariales</taxon>
        <taxon>Microdochiaceae</taxon>
        <taxon>Microdochium</taxon>
    </lineage>
</organism>
<protein>
    <submittedName>
        <fullName evidence="2">Uncharacterized protein</fullName>
    </submittedName>
</protein>
<dbReference type="InParanoid" id="A0A136J5R5"/>
<keyword evidence="1" id="KW-0732">Signal</keyword>
<evidence type="ECO:0000256" key="1">
    <source>
        <dbReference type="SAM" id="SignalP"/>
    </source>
</evidence>
<keyword evidence="3" id="KW-1185">Reference proteome</keyword>
<dbReference type="AlphaFoldDB" id="A0A136J5R5"/>
<accession>A0A136J5R5</accession>
<proteinExistence type="predicted"/>
<dbReference type="Proteomes" id="UP000070501">
    <property type="component" value="Unassembled WGS sequence"/>
</dbReference>
<dbReference type="EMBL" id="KQ964248">
    <property type="protein sequence ID" value="KXJ92535.1"/>
    <property type="molecule type" value="Genomic_DNA"/>
</dbReference>
<name>A0A136J5R5_9PEZI</name>
<reference evidence="3" key="1">
    <citation type="submission" date="2016-02" db="EMBL/GenBank/DDBJ databases">
        <title>Draft genome sequence of Microdochium bolleyi, a fungal endophyte of beachgrass.</title>
        <authorList>
            <consortium name="DOE Joint Genome Institute"/>
            <person name="David A.S."/>
            <person name="May G."/>
            <person name="Haridas S."/>
            <person name="Lim J."/>
            <person name="Wang M."/>
            <person name="Labutti K."/>
            <person name="Lipzen A."/>
            <person name="Barry K."/>
            <person name="Grigoriev I.V."/>
        </authorList>
    </citation>
    <scope>NUCLEOTIDE SEQUENCE [LARGE SCALE GENOMIC DNA]</scope>
    <source>
        <strain evidence="3">J235TASD1</strain>
    </source>
</reference>
<sequence length="137" mass="14097">MQFPIAAIVLAAATQQLAAANPLVAPAGPISDLEARGPVCQARGAVNGQCGEIFSGGGCNNKIGQIGPDCSGTCYRGSFLSIRASGDGTYGTNCHIYSDDNCQNDIGSTGNIKFSWQGGCKDATGAQGKSYRCYFKC</sequence>
<feature type="chain" id="PRO_5007293529" evidence="1">
    <location>
        <begin position="20"/>
        <end position="137"/>
    </location>
</feature>
<evidence type="ECO:0000313" key="2">
    <source>
        <dbReference type="EMBL" id="KXJ92535.1"/>
    </source>
</evidence>
<dbReference type="STRING" id="196109.A0A136J5R5"/>
<gene>
    <name evidence="2" type="ORF">Micbo1qcDRAFT_202756</name>
</gene>
<feature type="signal peptide" evidence="1">
    <location>
        <begin position="1"/>
        <end position="19"/>
    </location>
</feature>